<feature type="compositionally biased region" description="Low complexity" evidence="1">
    <location>
        <begin position="19"/>
        <end position="28"/>
    </location>
</feature>
<evidence type="ECO:0000313" key="3">
    <source>
        <dbReference type="Proteomes" id="UP000243723"/>
    </source>
</evidence>
<gene>
    <name evidence="2" type="ORF">B9Z65_7884</name>
</gene>
<dbReference type="Proteomes" id="UP000243723">
    <property type="component" value="Unassembled WGS sequence"/>
</dbReference>
<dbReference type="EMBL" id="NHZQ01000087">
    <property type="protein sequence ID" value="PSK54078.1"/>
    <property type="molecule type" value="Genomic_DNA"/>
</dbReference>
<evidence type="ECO:0000313" key="2">
    <source>
        <dbReference type="EMBL" id="PSK54078.1"/>
    </source>
</evidence>
<sequence>MRSYSRTMSPFEEPRDSTSDAASMSSVSFIQPPRSAKRQWRDSRTSSMASMSASLKSTSSSIRRRMSGIFSNTNSRGQKRVCMTCIMCYSAGIQTEHCKKPQWQAIY</sequence>
<organism evidence="2 3">
    <name type="scientific">Elsinoe australis</name>
    <dbReference type="NCBI Taxonomy" id="40998"/>
    <lineage>
        <taxon>Eukaryota</taxon>
        <taxon>Fungi</taxon>
        <taxon>Dikarya</taxon>
        <taxon>Ascomycota</taxon>
        <taxon>Pezizomycotina</taxon>
        <taxon>Dothideomycetes</taxon>
        <taxon>Dothideomycetidae</taxon>
        <taxon>Myriangiales</taxon>
        <taxon>Elsinoaceae</taxon>
        <taxon>Elsinoe</taxon>
    </lineage>
</organism>
<comment type="caution">
    <text evidence="2">The sequence shown here is derived from an EMBL/GenBank/DDBJ whole genome shotgun (WGS) entry which is preliminary data.</text>
</comment>
<evidence type="ECO:0000256" key="1">
    <source>
        <dbReference type="SAM" id="MobiDB-lite"/>
    </source>
</evidence>
<keyword evidence="3" id="KW-1185">Reference proteome</keyword>
<accession>A0A2P8A0S4</accession>
<dbReference type="OrthoDB" id="10457961at2759"/>
<feature type="compositionally biased region" description="Low complexity" evidence="1">
    <location>
        <begin position="45"/>
        <end position="61"/>
    </location>
</feature>
<name>A0A2P8A0S4_9PEZI</name>
<proteinExistence type="predicted"/>
<protein>
    <submittedName>
        <fullName evidence="2">Uncharacterized protein</fullName>
    </submittedName>
</protein>
<dbReference type="AlphaFoldDB" id="A0A2P8A0S4"/>
<feature type="region of interest" description="Disordered" evidence="1">
    <location>
        <begin position="1"/>
        <end position="62"/>
    </location>
</feature>
<reference evidence="2 3" key="1">
    <citation type="submission" date="2017-05" db="EMBL/GenBank/DDBJ databases">
        <title>Draft genome sequence of Elsinoe australis.</title>
        <authorList>
            <person name="Cheng Q."/>
        </authorList>
    </citation>
    <scope>NUCLEOTIDE SEQUENCE [LARGE SCALE GENOMIC DNA]</scope>
    <source>
        <strain evidence="2 3">NL1</strain>
    </source>
</reference>